<evidence type="ECO:0000259" key="1">
    <source>
        <dbReference type="Pfam" id="PF04183"/>
    </source>
</evidence>
<dbReference type="Proteomes" id="UP001194580">
    <property type="component" value="Unassembled WGS sequence"/>
</dbReference>
<evidence type="ECO:0000313" key="3">
    <source>
        <dbReference type="EMBL" id="KAG0255170.1"/>
    </source>
</evidence>
<evidence type="ECO:0000313" key="4">
    <source>
        <dbReference type="Proteomes" id="UP001194580"/>
    </source>
</evidence>
<proteinExistence type="predicted"/>
<comment type="caution">
    <text evidence="3">The sequence shown here is derived from an EMBL/GenBank/DDBJ whole genome shotgun (WGS) entry which is preliminary data.</text>
</comment>
<dbReference type="InterPro" id="IPR007310">
    <property type="entry name" value="Aerobactin_biosyn_IucA/IucC_N"/>
</dbReference>
<dbReference type="EMBL" id="JAAAIL010002701">
    <property type="protein sequence ID" value="KAG0255170.1"/>
    <property type="molecule type" value="Genomic_DNA"/>
</dbReference>
<dbReference type="Gene3D" id="1.10.510.40">
    <property type="match status" value="1"/>
</dbReference>
<keyword evidence="4" id="KW-1185">Reference proteome</keyword>
<feature type="domain" description="Aerobactin siderophore biosynthesis IucA/IucC N-terminal" evidence="1">
    <location>
        <begin position="146"/>
        <end position="355"/>
    </location>
</feature>
<dbReference type="GO" id="GO:0016881">
    <property type="term" value="F:acid-amino acid ligase activity"/>
    <property type="evidence" value="ECO:0007669"/>
    <property type="project" value="UniProtKB-ARBA"/>
</dbReference>
<reference evidence="3" key="1">
    <citation type="journal article" date="2020" name="Fungal Divers.">
        <title>Resolving the Mortierellaceae phylogeny through synthesis of multi-gene phylogenetics and phylogenomics.</title>
        <authorList>
            <person name="Vandepol N."/>
            <person name="Liber J."/>
            <person name="Desiro A."/>
            <person name="Na H."/>
            <person name="Kennedy M."/>
            <person name="Barry K."/>
            <person name="Grigoriev I.V."/>
            <person name="Miller A.N."/>
            <person name="O'Donnell K."/>
            <person name="Stajich J.E."/>
            <person name="Bonito G."/>
        </authorList>
    </citation>
    <scope>NUCLEOTIDE SEQUENCE</scope>
    <source>
        <strain evidence="3">NRRL 28262</strain>
    </source>
</reference>
<gene>
    <name evidence="3" type="ORF">BGZ95_005851</name>
</gene>
<dbReference type="Pfam" id="PF06276">
    <property type="entry name" value="FhuF"/>
    <property type="match status" value="1"/>
</dbReference>
<dbReference type="AlphaFoldDB" id="A0AAD4H129"/>
<dbReference type="PANTHER" id="PTHR34384">
    <property type="entry name" value="L-2,3-DIAMINOPROPANOATE--CITRATE LIGASE"/>
    <property type="match status" value="1"/>
</dbReference>
<feature type="domain" description="Aerobactin siderophore biosynthesis IucA/IucC-like C-terminal" evidence="2">
    <location>
        <begin position="379"/>
        <end position="510"/>
    </location>
</feature>
<protein>
    <recommendedName>
        <fullName evidence="5">IucC family-domain-containing protein</fullName>
    </recommendedName>
</protein>
<name>A0AAD4H129_9FUNG</name>
<evidence type="ECO:0000259" key="2">
    <source>
        <dbReference type="Pfam" id="PF06276"/>
    </source>
</evidence>
<dbReference type="GO" id="GO:0019290">
    <property type="term" value="P:siderophore biosynthetic process"/>
    <property type="evidence" value="ECO:0007669"/>
    <property type="project" value="InterPro"/>
</dbReference>
<dbReference type="PANTHER" id="PTHR34384:SF5">
    <property type="entry name" value="L-2,3-DIAMINOPROPANOATE--CITRATE LIGASE"/>
    <property type="match status" value="1"/>
</dbReference>
<organism evidence="3 4">
    <name type="scientific">Linnemannia exigua</name>
    <dbReference type="NCBI Taxonomy" id="604196"/>
    <lineage>
        <taxon>Eukaryota</taxon>
        <taxon>Fungi</taxon>
        <taxon>Fungi incertae sedis</taxon>
        <taxon>Mucoromycota</taxon>
        <taxon>Mortierellomycotina</taxon>
        <taxon>Mortierellomycetes</taxon>
        <taxon>Mortierellales</taxon>
        <taxon>Mortierellaceae</taxon>
        <taxon>Linnemannia</taxon>
    </lineage>
</organism>
<accession>A0AAD4H129</accession>
<dbReference type="InterPro" id="IPR037455">
    <property type="entry name" value="LucA/IucC-like"/>
</dbReference>
<dbReference type="InterPro" id="IPR022770">
    <property type="entry name" value="IucA/IucC-like_C"/>
</dbReference>
<evidence type="ECO:0008006" key="5">
    <source>
        <dbReference type="Google" id="ProtNLM"/>
    </source>
</evidence>
<dbReference type="Pfam" id="PF04183">
    <property type="entry name" value="IucA_IucC"/>
    <property type="match status" value="1"/>
</dbReference>
<sequence length="562" mass="62459">MFASSSRLVVCLVNEGLMQATYLPDINLEPMDGLCSVALLTLQDLSIVVSLAYAPQIGEQGDIQFLDCLDLQYPILAGTMPTGSKLPAQLTECNCPSALLRLVAARLDNIDGILLNQLCAELDSSVEHMSNLFLHPPPEPTLNSTAIEWEQSIIEGQGTHPMHKSRCAVAPICKVEPDTNMSKPTLSLVSMPADAVVVSGDFLTIMTKLLPPGTVPTGRVPVLVHPLQVPNVVSLFPEATFHPFTVSAYAQSSLRTMVIPELPNYAFKFPVGIKVTSAMRTISPFTTFMGPRLTPILDAIIPKSNVLKCAAEHSSVSARNSNFSTARHLACIIRDDFSATLREQNEAVIVCAALTERPNSGVARVIKICNLNTQASRVEFLSRFVDLAFKAFLVPLIEHGFSFEAHQQNTLVRLPIPQPDDNSPIYPCGLIVRDFAGIRVHQETLFKSTGMRVPVLPGNPCEVTDLKEAYIRLYHSLIQMHLHRLIRALDLHYSGQGWLIVRTKLEYYFKPGDIGHELWLSSETCKWKCFIRMKMKELYRDYIYRDVPNILLYKGKVQDLVH</sequence>